<evidence type="ECO:0000256" key="1">
    <source>
        <dbReference type="SAM" id="MobiDB-lite"/>
    </source>
</evidence>
<evidence type="ECO:0000313" key="3">
    <source>
        <dbReference type="Proteomes" id="UP001213000"/>
    </source>
</evidence>
<name>A0AAD5VKB7_9AGAR</name>
<feature type="region of interest" description="Disordered" evidence="1">
    <location>
        <begin position="17"/>
        <end position="58"/>
    </location>
</feature>
<evidence type="ECO:0000313" key="2">
    <source>
        <dbReference type="EMBL" id="KAJ3562622.1"/>
    </source>
</evidence>
<reference evidence="2" key="1">
    <citation type="submission" date="2022-07" db="EMBL/GenBank/DDBJ databases">
        <title>Genome Sequence of Leucocoprinus birnbaumii.</title>
        <authorList>
            <person name="Buettner E."/>
        </authorList>
    </citation>
    <scope>NUCLEOTIDE SEQUENCE</scope>
    <source>
        <strain evidence="2">VT141</strain>
    </source>
</reference>
<proteinExistence type="predicted"/>
<protein>
    <submittedName>
        <fullName evidence="2">Uncharacterized protein</fullName>
    </submittedName>
</protein>
<gene>
    <name evidence="2" type="ORF">NP233_g9461</name>
</gene>
<dbReference type="Proteomes" id="UP001213000">
    <property type="component" value="Unassembled WGS sequence"/>
</dbReference>
<accession>A0AAD5VKB7</accession>
<feature type="region of interest" description="Disordered" evidence="1">
    <location>
        <begin position="81"/>
        <end position="100"/>
    </location>
</feature>
<sequence>MVFDSFIDSLRAWTSRFGRDRKGKASKPEAARANRHGVRSGEGTSESTPPPGFFDHASNFSVQQSKFTNINFNNNTYNMFANGNTGAPLHPPRRADARDG</sequence>
<dbReference type="EMBL" id="JANIEX010000848">
    <property type="protein sequence ID" value="KAJ3562622.1"/>
    <property type="molecule type" value="Genomic_DNA"/>
</dbReference>
<dbReference type="AlphaFoldDB" id="A0AAD5VKB7"/>
<keyword evidence="3" id="KW-1185">Reference proteome</keyword>
<comment type="caution">
    <text evidence="2">The sequence shown here is derived from an EMBL/GenBank/DDBJ whole genome shotgun (WGS) entry which is preliminary data.</text>
</comment>
<organism evidence="2 3">
    <name type="scientific">Leucocoprinus birnbaumii</name>
    <dbReference type="NCBI Taxonomy" id="56174"/>
    <lineage>
        <taxon>Eukaryota</taxon>
        <taxon>Fungi</taxon>
        <taxon>Dikarya</taxon>
        <taxon>Basidiomycota</taxon>
        <taxon>Agaricomycotina</taxon>
        <taxon>Agaricomycetes</taxon>
        <taxon>Agaricomycetidae</taxon>
        <taxon>Agaricales</taxon>
        <taxon>Agaricineae</taxon>
        <taxon>Agaricaceae</taxon>
        <taxon>Leucocoprinus</taxon>
    </lineage>
</organism>